<dbReference type="AlphaFoldDB" id="A0A9W8YJ69"/>
<evidence type="ECO:0000313" key="11">
    <source>
        <dbReference type="Proteomes" id="UP001140453"/>
    </source>
</evidence>
<dbReference type="Pfam" id="PF02089">
    <property type="entry name" value="Palm_thioest"/>
    <property type="match status" value="1"/>
</dbReference>
<keyword evidence="5" id="KW-0378">Hydrolase</keyword>
<evidence type="ECO:0000256" key="3">
    <source>
        <dbReference type="ARBA" id="ARBA00014212"/>
    </source>
</evidence>
<gene>
    <name evidence="10" type="ORF">N0V93_010174</name>
</gene>
<dbReference type="EMBL" id="JAPEVB010000007">
    <property type="protein sequence ID" value="KAJ4385744.1"/>
    <property type="molecule type" value="Genomic_DNA"/>
</dbReference>
<sequence>MVFSNKLLTLGSLATLAVALPDSQKLPGDNDDNDTPLPLIIWHGLGDSYGNEGIQSVAALAEAVHPGTLVHVVSQGADPNADQRATFWGDVNAQIDKLCEDIAANPIIRTAPAVDALGFSQGGQFLRGWVERCNVPPVRSLVTFGSQHNGISEFQDCAPTNWLCKGAMALLRGNVWSNYVQTNLVPAQYYRPPTDYDQYIESSNFLADINNEREEKSLEYKKRLATLKHFVMYMFEDDKTVIPKESAWFAEVNGTDITPLRSRQIYNEDWLGLKELDRKGGLAFRTAPGEHMRLDEQLLNDTFREWFGPLKKYPTQAVLVDEL</sequence>
<keyword evidence="4 9" id="KW-0732">Signal</keyword>
<comment type="caution">
    <text evidence="10">The sequence shown here is derived from an EMBL/GenBank/DDBJ whole genome shotgun (WGS) entry which is preliminary data.</text>
</comment>
<dbReference type="PRINTS" id="PR00414">
    <property type="entry name" value="PPTHIESTRASE"/>
</dbReference>
<protein>
    <recommendedName>
        <fullName evidence="3">Palmitoyl-protein thioesterase 1</fullName>
        <ecNumber evidence="2">3.1.2.22</ecNumber>
    </recommendedName>
    <alternativeName>
        <fullName evidence="8">Palmitoyl-protein hydrolase 1</fullName>
    </alternativeName>
</protein>
<keyword evidence="7" id="KW-0325">Glycoprotein</keyword>
<dbReference type="Proteomes" id="UP001140453">
    <property type="component" value="Unassembled WGS sequence"/>
</dbReference>
<keyword evidence="11" id="KW-1185">Reference proteome</keyword>
<feature type="signal peptide" evidence="9">
    <location>
        <begin position="1"/>
        <end position="19"/>
    </location>
</feature>
<dbReference type="Gene3D" id="3.40.50.1820">
    <property type="entry name" value="alpha/beta hydrolase"/>
    <property type="match status" value="1"/>
</dbReference>
<proteinExistence type="inferred from homology"/>
<dbReference type="SUPFAM" id="SSF53474">
    <property type="entry name" value="alpha/beta-Hydrolases"/>
    <property type="match status" value="1"/>
</dbReference>
<dbReference type="PANTHER" id="PTHR11247">
    <property type="entry name" value="PALMITOYL-PROTEIN THIOESTERASE/DOLICHYLDIPHOSPHATASE 1"/>
    <property type="match status" value="1"/>
</dbReference>
<dbReference type="FunFam" id="3.40.50.1820:FF:000107">
    <property type="entry name" value="Palmitoyl-protein thioesterase 1"/>
    <property type="match status" value="1"/>
</dbReference>
<evidence type="ECO:0000313" key="10">
    <source>
        <dbReference type="EMBL" id="KAJ4385744.1"/>
    </source>
</evidence>
<evidence type="ECO:0000256" key="2">
    <source>
        <dbReference type="ARBA" id="ARBA00012423"/>
    </source>
</evidence>
<keyword evidence="6" id="KW-1015">Disulfide bond</keyword>
<evidence type="ECO:0000256" key="4">
    <source>
        <dbReference type="ARBA" id="ARBA00022729"/>
    </source>
</evidence>
<dbReference type="GO" id="GO:0008474">
    <property type="term" value="F:palmitoyl-(protein) hydrolase activity"/>
    <property type="evidence" value="ECO:0007669"/>
    <property type="project" value="UniProtKB-EC"/>
</dbReference>
<evidence type="ECO:0000256" key="9">
    <source>
        <dbReference type="SAM" id="SignalP"/>
    </source>
</evidence>
<accession>A0A9W8YJ69</accession>
<reference evidence="10" key="1">
    <citation type="submission" date="2022-10" db="EMBL/GenBank/DDBJ databases">
        <title>Tapping the CABI collections for fungal endophytes: first genome assemblies for Collariella, Neodidymelliopsis, Ascochyta clinopodiicola, Didymella pomorum, Didymosphaeria variabile, Neocosmospora piperis and Neocucurbitaria cava.</title>
        <authorList>
            <person name="Hill R."/>
        </authorList>
    </citation>
    <scope>NUCLEOTIDE SEQUENCE</scope>
    <source>
        <strain evidence="10">IMI 355082</strain>
    </source>
</reference>
<organism evidence="10 11">
    <name type="scientific">Gnomoniopsis smithogilvyi</name>
    <dbReference type="NCBI Taxonomy" id="1191159"/>
    <lineage>
        <taxon>Eukaryota</taxon>
        <taxon>Fungi</taxon>
        <taxon>Dikarya</taxon>
        <taxon>Ascomycota</taxon>
        <taxon>Pezizomycotina</taxon>
        <taxon>Sordariomycetes</taxon>
        <taxon>Sordariomycetidae</taxon>
        <taxon>Diaporthales</taxon>
        <taxon>Gnomoniaceae</taxon>
        <taxon>Gnomoniopsis</taxon>
    </lineage>
</organism>
<dbReference type="InterPro" id="IPR029058">
    <property type="entry name" value="AB_hydrolase_fold"/>
</dbReference>
<dbReference type="PANTHER" id="PTHR11247:SF8">
    <property type="entry name" value="PALMITOYL-PROTEIN THIOESTERASE 1"/>
    <property type="match status" value="1"/>
</dbReference>
<comment type="similarity">
    <text evidence="1">Belongs to the palmitoyl-protein thioesterase family.</text>
</comment>
<dbReference type="OrthoDB" id="10263094at2759"/>
<feature type="chain" id="PRO_5040967255" description="Palmitoyl-protein thioesterase 1" evidence="9">
    <location>
        <begin position="20"/>
        <end position="323"/>
    </location>
</feature>
<dbReference type="EC" id="3.1.2.22" evidence="2"/>
<evidence type="ECO:0000256" key="1">
    <source>
        <dbReference type="ARBA" id="ARBA00010758"/>
    </source>
</evidence>
<evidence type="ECO:0000256" key="8">
    <source>
        <dbReference type="ARBA" id="ARBA00031934"/>
    </source>
</evidence>
<name>A0A9W8YJ69_9PEZI</name>
<evidence type="ECO:0000256" key="7">
    <source>
        <dbReference type="ARBA" id="ARBA00023180"/>
    </source>
</evidence>
<evidence type="ECO:0000256" key="5">
    <source>
        <dbReference type="ARBA" id="ARBA00022801"/>
    </source>
</evidence>
<dbReference type="InterPro" id="IPR002472">
    <property type="entry name" value="Palm_thioest"/>
</dbReference>
<evidence type="ECO:0000256" key="6">
    <source>
        <dbReference type="ARBA" id="ARBA00023157"/>
    </source>
</evidence>